<reference evidence="4" key="2">
    <citation type="submission" date="2025-08" db="UniProtKB">
        <authorList>
            <consortium name="RefSeq"/>
        </authorList>
    </citation>
    <scope>IDENTIFICATION</scope>
</reference>
<organism evidence="3 4">
    <name type="scientific">Gossypium hirsutum</name>
    <name type="common">Upland cotton</name>
    <name type="synonym">Gossypium mexicanum</name>
    <dbReference type="NCBI Taxonomy" id="3635"/>
    <lineage>
        <taxon>Eukaryota</taxon>
        <taxon>Viridiplantae</taxon>
        <taxon>Streptophyta</taxon>
        <taxon>Embryophyta</taxon>
        <taxon>Tracheophyta</taxon>
        <taxon>Spermatophyta</taxon>
        <taxon>Magnoliopsida</taxon>
        <taxon>eudicotyledons</taxon>
        <taxon>Gunneridae</taxon>
        <taxon>Pentapetalae</taxon>
        <taxon>rosids</taxon>
        <taxon>malvids</taxon>
        <taxon>Malvales</taxon>
        <taxon>Malvaceae</taxon>
        <taxon>Malvoideae</taxon>
        <taxon>Gossypium</taxon>
    </lineage>
</organism>
<evidence type="ECO:0000256" key="2">
    <source>
        <dbReference type="SAM" id="Phobius"/>
    </source>
</evidence>
<evidence type="ECO:0000313" key="4">
    <source>
        <dbReference type="RefSeq" id="XP_040959740.1"/>
    </source>
</evidence>
<feature type="region of interest" description="Disordered" evidence="1">
    <location>
        <begin position="234"/>
        <end position="260"/>
    </location>
</feature>
<gene>
    <name evidence="4" type="primary">LOC121222648</name>
</gene>
<evidence type="ECO:0000313" key="3">
    <source>
        <dbReference type="Proteomes" id="UP000818029"/>
    </source>
</evidence>
<accession>A0ABM3AY67</accession>
<feature type="transmembrane region" description="Helical" evidence="2">
    <location>
        <begin position="21"/>
        <end position="42"/>
    </location>
</feature>
<keyword evidence="2" id="KW-0472">Membrane</keyword>
<name>A0ABM3AY67_GOSHI</name>
<dbReference type="GeneID" id="121222648"/>
<keyword evidence="3" id="KW-1185">Reference proteome</keyword>
<keyword evidence="2" id="KW-0812">Transmembrane</keyword>
<protein>
    <submittedName>
        <fullName evidence="4">Uncharacterized protein</fullName>
    </submittedName>
</protein>
<dbReference type="Proteomes" id="UP000818029">
    <property type="component" value="Chromosome D10"/>
</dbReference>
<keyword evidence="2" id="KW-1133">Transmembrane helix</keyword>
<reference evidence="3" key="1">
    <citation type="journal article" date="2020" name="Nat. Genet.">
        <title>Genomic diversifications of five Gossypium allopolyploid species and their impact on cotton improvement.</title>
        <authorList>
            <person name="Chen Z.J."/>
            <person name="Sreedasyam A."/>
            <person name="Ando A."/>
            <person name="Song Q."/>
            <person name="De Santiago L.M."/>
            <person name="Hulse-Kemp A.M."/>
            <person name="Ding M."/>
            <person name="Ye W."/>
            <person name="Kirkbride R.C."/>
            <person name="Jenkins J."/>
            <person name="Plott C."/>
            <person name="Lovell J."/>
            <person name="Lin Y.M."/>
            <person name="Vaughn R."/>
            <person name="Liu B."/>
            <person name="Simpson S."/>
            <person name="Scheffler B.E."/>
            <person name="Wen L."/>
            <person name="Saski C.A."/>
            <person name="Grover C.E."/>
            <person name="Hu G."/>
            <person name="Conover J.L."/>
            <person name="Carlson J.W."/>
            <person name="Shu S."/>
            <person name="Boston L.B."/>
            <person name="Williams M."/>
            <person name="Peterson D.G."/>
            <person name="McGee K."/>
            <person name="Jones D.C."/>
            <person name="Wendel J.F."/>
            <person name="Stelly D.M."/>
            <person name="Grimwood J."/>
            <person name="Schmutz J."/>
        </authorList>
    </citation>
    <scope>NUCLEOTIDE SEQUENCE [LARGE SCALE GENOMIC DNA]</scope>
    <source>
        <strain evidence="3">cv. TM-1</strain>
    </source>
</reference>
<feature type="transmembrane region" description="Helical" evidence="2">
    <location>
        <begin position="127"/>
        <end position="146"/>
    </location>
</feature>
<proteinExistence type="predicted"/>
<sequence>MLYLLACSILGEKLFEVLVNLWYYAIVLFPFLQCPINVYTFLGKYGVMVKICLEFINNWGCSYFLYKIARWNVMDKYLVWVYYCLRVMNLCSSRLVLPSFQFANRIIFIDLLFESLYSISHNLTNRTVALEVLSFGLLLLCNYVMYVGGNAFRNTMVVDPLSEGGDAPLQEHHIPMSPNIVKPPSISPMPTVSAEIKMSSKMSALAPRCGSSRHPPIPTSSVEVEPTVGAEIKDPSMSSALTPRLGSRRHSPIPTSSVEVEPTVSAEINEPSMSSALAPKLGSRRHLAWSRVDLLSTSYVPETNLDSPLLAPVRSLRAIGRRRSLRRYDLEPPRTPFLPSTRLGDDISSTMRFCNRSSHTVVERSMISPVRRAPTLMFRVARTI</sequence>
<evidence type="ECO:0000256" key="1">
    <source>
        <dbReference type="SAM" id="MobiDB-lite"/>
    </source>
</evidence>
<dbReference type="RefSeq" id="XP_040959740.1">
    <property type="nucleotide sequence ID" value="XM_041103806.1"/>
</dbReference>